<dbReference type="Gene3D" id="3.40.50.300">
    <property type="entry name" value="P-loop containing nucleotide triphosphate hydrolases"/>
    <property type="match status" value="2"/>
</dbReference>
<feature type="compositionally biased region" description="Polar residues" evidence="9">
    <location>
        <begin position="512"/>
        <end position="523"/>
    </location>
</feature>
<keyword evidence="13" id="KW-1185">Reference proteome</keyword>
<organism evidence="12 13">
    <name type="scientific">Nasonia vitripennis</name>
    <name type="common">Parasitic wasp</name>
    <dbReference type="NCBI Taxonomy" id="7425"/>
    <lineage>
        <taxon>Eukaryota</taxon>
        <taxon>Metazoa</taxon>
        <taxon>Ecdysozoa</taxon>
        <taxon>Arthropoda</taxon>
        <taxon>Hexapoda</taxon>
        <taxon>Insecta</taxon>
        <taxon>Pterygota</taxon>
        <taxon>Neoptera</taxon>
        <taxon>Endopterygota</taxon>
        <taxon>Hymenoptera</taxon>
        <taxon>Apocrita</taxon>
        <taxon>Proctotrupomorpha</taxon>
        <taxon>Chalcidoidea</taxon>
        <taxon>Pteromalidae</taxon>
        <taxon>Pteromalinae</taxon>
        <taxon>Nasonia</taxon>
    </lineage>
</organism>
<dbReference type="GeneID" id="100115022"/>
<dbReference type="PROSITE" id="PS51192">
    <property type="entry name" value="HELICASE_ATP_BIND_1"/>
    <property type="match status" value="1"/>
</dbReference>
<dbReference type="RefSeq" id="XP_031780626.1">
    <property type="nucleotide sequence ID" value="XM_031924766.2"/>
</dbReference>
<evidence type="ECO:0000256" key="2">
    <source>
        <dbReference type="ARBA" id="ARBA00022490"/>
    </source>
</evidence>
<keyword evidence="4" id="KW-0378">Hydrolase</keyword>
<dbReference type="GO" id="GO:0016787">
    <property type="term" value="F:hydrolase activity"/>
    <property type="evidence" value="ECO:0007669"/>
    <property type="project" value="UniProtKB-KW"/>
</dbReference>
<dbReference type="GO" id="GO:0003724">
    <property type="term" value="F:RNA helicase activity"/>
    <property type="evidence" value="ECO:0007669"/>
    <property type="project" value="UniProtKB-EC"/>
</dbReference>
<dbReference type="Pfam" id="PF08148">
    <property type="entry name" value="DSHCT"/>
    <property type="match status" value="1"/>
</dbReference>
<dbReference type="SMART" id="SM00487">
    <property type="entry name" value="DEXDc"/>
    <property type="match status" value="1"/>
</dbReference>
<dbReference type="InterPro" id="IPR011545">
    <property type="entry name" value="DEAD/DEAH_box_helicase_dom"/>
</dbReference>
<proteinExistence type="predicted"/>
<dbReference type="GO" id="GO:0003723">
    <property type="term" value="F:RNA binding"/>
    <property type="evidence" value="ECO:0007669"/>
    <property type="project" value="UniProtKB-KW"/>
</dbReference>
<evidence type="ECO:0000259" key="11">
    <source>
        <dbReference type="PROSITE" id="PS51194"/>
    </source>
</evidence>
<dbReference type="PIRSF" id="PIRSF005198">
    <property type="entry name" value="Antiviral_helicase_SKI2"/>
    <property type="match status" value="1"/>
</dbReference>
<dbReference type="FunFam" id="3.40.50.300:FF:000354">
    <property type="entry name" value="ATP-dependent RNA helicase SKI2"/>
    <property type="match status" value="1"/>
</dbReference>
<dbReference type="SMART" id="SM00490">
    <property type="entry name" value="HELICc"/>
    <property type="match status" value="1"/>
</dbReference>
<evidence type="ECO:0000256" key="7">
    <source>
        <dbReference type="ARBA" id="ARBA00022884"/>
    </source>
</evidence>
<evidence type="ECO:0000313" key="13">
    <source>
        <dbReference type="Proteomes" id="UP000002358"/>
    </source>
</evidence>
<keyword evidence="7" id="KW-0694">RNA-binding</keyword>
<accession>A0A7M7T7Q7</accession>
<dbReference type="SMART" id="SM01142">
    <property type="entry name" value="DSHCT"/>
    <property type="match status" value="1"/>
</dbReference>
<keyword evidence="5" id="KW-0347">Helicase</keyword>
<dbReference type="InterPro" id="IPR040801">
    <property type="entry name" value="Ski2_N"/>
</dbReference>
<dbReference type="Pfam" id="PF17911">
    <property type="entry name" value="Ski2_N"/>
    <property type="match status" value="1"/>
</dbReference>
<dbReference type="KEGG" id="nvi:100115022"/>
<feature type="domain" description="Helicase C-terminal" evidence="11">
    <location>
        <begin position="587"/>
        <end position="785"/>
    </location>
</feature>
<dbReference type="CDD" id="cd18795">
    <property type="entry name" value="SF2_C_Ski2"/>
    <property type="match status" value="1"/>
</dbReference>
<keyword evidence="3" id="KW-0547">Nucleotide-binding</keyword>
<sequence>MTMDSSNEEKDYLELPFGPPPILPDIRTELKEYIVNPEKLAIHQVDKVQQYWERKPKILSLLEANLTPLGTTLKYERDPITGHIGEIQEVLMQNIGETVRNSMSMARAPGPISEGVKGNASNFLFWPGGFDEPQKTSKRETIQVDFENNLKTLAKGFSAGIEFMPDNCTPKNAQDSSCHSVIESSHKKQVNVNLESVVDKEGHSLAFWFTGEKNEEKKNEENKDGNVGKVDVQTTNMDEFIEPFKESKVPVFKISEAPKYNMKTKWAEQIDIMIPVNDFDKKIPDPAMTFPYELDTFQKQAILKLEEQCDVFVAAHTSAGKTTIAEYAIAMSQKHMTRTIYTSPIKALSNQKFREFKEKFENVGLITGDLQIEPTATCLIMTTEILQSMLYCAAEVIRDVEYVIFDEVHYINNEDRGHVWEQVIILLPPTVNIVMLSATVPNPLEFAHWVGQIKRRKMYVISTVKRPVPLQHYLYTGCDKKSKDQLFLLVDKDGKFIRSSIKEAIAIKKEQSANQKKSQQTKYQHQREQAKQKPSLTMSPSVLKNLSAAETLDSVAAAKEEEDKLEDQVRQQMITAKDKRMWVAFLDHLQSTDKLPVVIFILSRNRCDKTANAFSESLLNHAEQRYVGEFFDKSIRHLKGTDSQLPQVRKMQRLLKLGIGVHHSGILPILKEIVEMLFQKGIVKVLFATETFAMGVNMPAKTVVFDSWEKYDGNSSRNLLPTEYIQMAGRAGRRGHDETGTVIILCKKKVPEEKDLRDMVLGAPQNLESKFKVTYSMILHLKRLSETISVGDMMRRSFKEVKTWSSQKKNKNELEKILQEIEQAPPLAEHQKEMEQFYDLAKTYVTLWKELRPSMLEGKKAVKSLVEGRVLCISYRNHYNKLGILLGFRKKSPPEILYQVFILTSYQEEEEAKSSDKTETYHDLIGLTCKKLYHPSENPTHDILIVPGWSIMEVTNCIINVNCKMILADWDKRQIPRFKDAAPGPSCVAAMNELSTLSLAVQDDLSVIQPFLELKIQCMEIKDLHLQNKEALLHHIYQMLKPIQDKLEGTTNLDQEFYQVFKYKELEQKKHELLKRLGDEYLGNYPEYESRLAVLKELDYIDREDRVTLKGRVALEMGTCEIFLTELVLDNVLTNWQPEEIAAMLSSLVFQHKSNDEEKDDDIPKLNELKKEMTQVYEKLAKIEMKHYLDPIAQPSFQLIRVVYEWARQMSFANIMKLTDIQEGIIVRCIQQLNETLQDVRNAAIIIGHPALKEKMEEASTKIKRDIVFTASLYTQD</sequence>
<comment type="subcellular location">
    <subcellularLocation>
        <location evidence="1">Cytoplasm</location>
    </subcellularLocation>
</comment>
<dbReference type="InterPro" id="IPR050699">
    <property type="entry name" value="RNA-DNA_Helicase"/>
</dbReference>
<evidence type="ECO:0008006" key="14">
    <source>
        <dbReference type="Google" id="ProtNLM"/>
    </source>
</evidence>
<dbReference type="SUPFAM" id="SSF52540">
    <property type="entry name" value="P-loop containing nucleoside triphosphate hydrolases"/>
    <property type="match status" value="1"/>
</dbReference>
<keyword evidence="2" id="KW-0963">Cytoplasm</keyword>
<dbReference type="OrthoDB" id="64767at2759"/>
<reference evidence="12" key="1">
    <citation type="submission" date="2021-01" db="UniProtKB">
        <authorList>
            <consortium name="EnsemblMetazoa"/>
        </authorList>
    </citation>
    <scope>IDENTIFICATION</scope>
</reference>
<dbReference type="InterPro" id="IPR027417">
    <property type="entry name" value="P-loop_NTPase"/>
</dbReference>
<dbReference type="CTD" id="7263"/>
<dbReference type="InterPro" id="IPR001650">
    <property type="entry name" value="Helicase_C-like"/>
</dbReference>
<dbReference type="InParanoid" id="A0A7M7T7Q7"/>
<dbReference type="GO" id="GO:0070478">
    <property type="term" value="P:nuclear-transcribed mRNA catabolic process, 3'-5' exonucleolytic nonsense-mediated decay"/>
    <property type="evidence" value="ECO:0007669"/>
    <property type="project" value="TreeGrafter"/>
</dbReference>
<protein>
    <recommendedName>
        <fullName evidence="14">Helicase SKI2W</fullName>
    </recommendedName>
</protein>
<dbReference type="Pfam" id="PF00270">
    <property type="entry name" value="DEAD"/>
    <property type="match status" value="1"/>
</dbReference>
<evidence type="ECO:0000256" key="3">
    <source>
        <dbReference type="ARBA" id="ARBA00022741"/>
    </source>
</evidence>
<feature type="region of interest" description="Disordered" evidence="9">
    <location>
        <begin position="511"/>
        <end position="537"/>
    </location>
</feature>
<dbReference type="PANTHER" id="PTHR12131:SF1">
    <property type="entry name" value="ATP-DEPENDENT RNA HELICASE SUPV3L1, MITOCHONDRIAL-RELATED"/>
    <property type="match status" value="1"/>
</dbReference>
<dbReference type="GO" id="GO:0055087">
    <property type="term" value="C:Ski complex"/>
    <property type="evidence" value="ECO:0007669"/>
    <property type="project" value="TreeGrafter"/>
</dbReference>
<evidence type="ECO:0000256" key="6">
    <source>
        <dbReference type="ARBA" id="ARBA00022840"/>
    </source>
</evidence>
<name>A0A7M7T7Q7_NASVI</name>
<comment type="catalytic activity">
    <reaction evidence="8">
        <text>ATP + H2O = ADP + phosphate + H(+)</text>
        <dbReference type="Rhea" id="RHEA:13065"/>
        <dbReference type="ChEBI" id="CHEBI:15377"/>
        <dbReference type="ChEBI" id="CHEBI:15378"/>
        <dbReference type="ChEBI" id="CHEBI:30616"/>
        <dbReference type="ChEBI" id="CHEBI:43474"/>
        <dbReference type="ChEBI" id="CHEBI:456216"/>
        <dbReference type="EC" id="3.6.4.13"/>
    </reaction>
</comment>
<dbReference type="SMR" id="A0A7M7T7Q7"/>
<dbReference type="Proteomes" id="UP000002358">
    <property type="component" value="Chromosome 2"/>
</dbReference>
<dbReference type="PROSITE" id="PS51194">
    <property type="entry name" value="HELICASE_CTER"/>
    <property type="match status" value="1"/>
</dbReference>
<dbReference type="EnsemblMetazoa" id="XM_031924766">
    <property type="protein sequence ID" value="XP_031780626"/>
    <property type="gene ID" value="LOC100115022"/>
</dbReference>
<feature type="domain" description="Helicase ATP-binding" evidence="10">
    <location>
        <begin position="302"/>
        <end position="458"/>
    </location>
</feature>
<keyword evidence="6" id="KW-0067">ATP-binding</keyword>
<dbReference type="GO" id="GO:0005524">
    <property type="term" value="F:ATP binding"/>
    <property type="evidence" value="ECO:0007669"/>
    <property type="project" value="UniProtKB-KW"/>
</dbReference>
<dbReference type="Gene3D" id="1.10.3380.30">
    <property type="match status" value="1"/>
</dbReference>
<dbReference type="InterPro" id="IPR016438">
    <property type="entry name" value="SKI2-like"/>
</dbReference>
<evidence type="ECO:0000259" key="10">
    <source>
        <dbReference type="PROSITE" id="PS51192"/>
    </source>
</evidence>
<evidence type="ECO:0000256" key="8">
    <source>
        <dbReference type="ARBA" id="ARBA00047984"/>
    </source>
</evidence>
<evidence type="ECO:0000256" key="1">
    <source>
        <dbReference type="ARBA" id="ARBA00004496"/>
    </source>
</evidence>
<evidence type="ECO:0000313" key="12">
    <source>
        <dbReference type="EnsemblMetazoa" id="XP_031780626"/>
    </source>
</evidence>
<dbReference type="FunCoup" id="A0A7M7T7Q7">
    <property type="interactions" value="1595"/>
</dbReference>
<dbReference type="InterPro" id="IPR012961">
    <property type="entry name" value="Ski2/MTR4_C"/>
</dbReference>
<dbReference type="AlphaFoldDB" id="A0A7M7T7Q7"/>
<evidence type="ECO:0000256" key="4">
    <source>
        <dbReference type="ARBA" id="ARBA00022801"/>
    </source>
</evidence>
<dbReference type="PANTHER" id="PTHR12131">
    <property type="entry name" value="ATP-DEPENDENT RNA AND DNA HELICASE"/>
    <property type="match status" value="1"/>
</dbReference>
<evidence type="ECO:0000256" key="5">
    <source>
        <dbReference type="ARBA" id="ARBA00022806"/>
    </source>
</evidence>
<dbReference type="Pfam" id="PF00271">
    <property type="entry name" value="Helicase_C"/>
    <property type="match status" value="1"/>
</dbReference>
<dbReference type="InterPro" id="IPR014001">
    <property type="entry name" value="Helicase_ATP-bd"/>
</dbReference>
<evidence type="ECO:0000256" key="9">
    <source>
        <dbReference type="SAM" id="MobiDB-lite"/>
    </source>
</evidence>